<protein>
    <recommendedName>
        <fullName evidence="5">CENP-V/GFA domain-containing protein</fullName>
    </recommendedName>
</protein>
<dbReference type="GO" id="GO:0016846">
    <property type="term" value="F:carbon-sulfur lyase activity"/>
    <property type="evidence" value="ECO:0007669"/>
    <property type="project" value="InterPro"/>
</dbReference>
<dbReference type="InterPro" id="IPR011057">
    <property type="entry name" value="Mss4-like_sf"/>
</dbReference>
<dbReference type="AlphaFoldDB" id="A0AA38Y8P8"/>
<feature type="domain" description="CENP-V/GFA" evidence="5">
    <location>
        <begin position="3"/>
        <end position="100"/>
    </location>
</feature>
<dbReference type="GO" id="GO:0046872">
    <property type="term" value="F:metal ion binding"/>
    <property type="evidence" value="ECO:0007669"/>
    <property type="project" value="UniProtKB-KW"/>
</dbReference>
<dbReference type="Proteomes" id="UP001172681">
    <property type="component" value="Unassembled WGS sequence"/>
</dbReference>
<evidence type="ECO:0000256" key="1">
    <source>
        <dbReference type="ARBA" id="ARBA00005495"/>
    </source>
</evidence>
<proteinExistence type="inferred from homology"/>
<name>A0AA38Y8P8_9EURO</name>
<accession>A0AA38Y8P8</accession>
<dbReference type="PANTHER" id="PTHR33337:SF30">
    <property type="entry name" value="DUF636 DOMAIN PROTEIN (AFU_ORTHOLOGUE AFUA_1G03180)"/>
    <property type="match status" value="1"/>
</dbReference>
<gene>
    <name evidence="6" type="ORF">H2204_003681</name>
</gene>
<dbReference type="PANTHER" id="PTHR33337">
    <property type="entry name" value="GFA DOMAIN-CONTAINING PROTEIN"/>
    <property type="match status" value="1"/>
</dbReference>
<evidence type="ECO:0000259" key="5">
    <source>
        <dbReference type="Pfam" id="PF04828"/>
    </source>
</evidence>
<reference evidence="6" key="1">
    <citation type="submission" date="2022-10" db="EMBL/GenBank/DDBJ databases">
        <title>Culturing micro-colonial fungi from biological soil crusts in the Mojave desert and describing Neophaeococcomyces mojavensis, and introducing the new genera and species Taxawa tesnikishii.</title>
        <authorList>
            <person name="Kurbessoian T."/>
            <person name="Stajich J.E."/>
        </authorList>
    </citation>
    <scope>NUCLEOTIDE SEQUENCE</scope>
    <source>
        <strain evidence="6">TK_35</strain>
    </source>
</reference>
<evidence type="ECO:0000256" key="2">
    <source>
        <dbReference type="ARBA" id="ARBA00022723"/>
    </source>
</evidence>
<dbReference type="EMBL" id="JAPDRN010000017">
    <property type="protein sequence ID" value="KAJ9639611.1"/>
    <property type="molecule type" value="Genomic_DNA"/>
</dbReference>
<dbReference type="Gene3D" id="3.90.1590.10">
    <property type="entry name" value="glutathione-dependent formaldehyde- activating enzyme (gfa)"/>
    <property type="match status" value="1"/>
</dbReference>
<comment type="caution">
    <text evidence="6">The sequence shown here is derived from an EMBL/GenBank/DDBJ whole genome shotgun (WGS) entry which is preliminary data.</text>
</comment>
<evidence type="ECO:0000256" key="3">
    <source>
        <dbReference type="ARBA" id="ARBA00022833"/>
    </source>
</evidence>
<sequence length="144" mass="15609">MVKTPQSQALCHCLTCRKLSGGGYTTCFLIPDPDSSPEAASNFKLQSKTNTPLRESSTVHEIGVKIKFFGCAKCPSMIYKTAPEGFPGVIIMFAGSLDGEEGGDLRAKGGAESLGSPQSELWVKYRLPWLKEVDGAKQCQQFDE</sequence>
<keyword evidence="3" id="KW-0862">Zinc</keyword>
<keyword evidence="7" id="KW-1185">Reference proteome</keyword>
<dbReference type="InterPro" id="IPR006913">
    <property type="entry name" value="CENP-V/GFA"/>
</dbReference>
<dbReference type="SUPFAM" id="SSF51316">
    <property type="entry name" value="Mss4-like"/>
    <property type="match status" value="1"/>
</dbReference>
<dbReference type="Pfam" id="PF04828">
    <property type="entry name" value="GFA"/>
    <property type="match status" value="1"/>
</dbReference>
<evidence type="ECO:0000313" key="7">
    <source>
        <dbReference type="Proteomes" id="UP001172681"/>
    </source>
</evidence>
<comment type="similarity">
    <text evidence="1">Belongs to the Gfa family.</text>
</comment>
<evidence type="ECO:0000313" key="6">
    <source>
        <dbReference type="EMBL" id="KAJ9639611.1"/>
    </source>
</evidence>
<evidence type="ECO:0000256" key="4">
    <source>
        <dbReference type="ARBA" id="ARBA00023239"/>
    </source>
</evidence>
<keyword evidence="2" id="KW-0479">Metal-binding</keyword>
<keyword evidence="4" id="KW-0456">Lyase</keyword>
<organism evidence="6 7">
    <name type="scientific">Knufia peltigerae</name>
    <dbReference type="NCBI Taxonomy" id="1002370"/>
    <lineage>
        <taxon>Eukaryota</taxon>
        <taxon>Fungi</taxon>
        <taxon>Dikarya</taxon>
        <taxon>Ascomycota</taxon>
        <taxon>Pezizomycotina</taxon>
        <taxon>Eurotiomycetes</taxon>
        <taxon>Chaetothyriomycetidae</taxon>
        <taxon>Chaetothyriales</taxon>
        <taxon>Trichomeriaceae</taxon>
        <taxon>Knufia</taxon>
    </lineage>
</organism>